<evidence type="ECO:0000313" key="3">
    <source>
        <dbReference type="EMBL" id="NMM02109.1"/>
    </source>
</evidence>
<protein>
    <submittedName>
        <fullName evidence="3">Uncharacterized protein</fullName>
    </submittedName>
</protein>
<accession>A0A848IPJ3</accession>
<dbReference type="EMBL" id="JABBGJ010000036">
    <property type="protein sequence ID" value="NMM02109.1"/>
    <property type="molecule type" value="Genomic_DNA"/>
</dbReference>
<reference evidence="3 4" key="1">
    <citation type="submission" date="2020-04" db="EMBL/GenBank/DDBJ databases">
        <title>Paraburkholderia sp. RP-4-7 isolated from soil.</title>
        <authorList>
            <person name="Dahal R.H."/>
        </authorList>
    </citation>
    <scope>NUCLEOTIDE SEQUENCE [LARGE SCALE GENOMIC DNA]</scope>
    <source>
        <strain evidence="3 4">RP-4-7</strain>
    </source>
</reference>
<comment type="caution">
    <text evidence="3">The sequence shown here is derived from an EMBL/GenBank/DDBJ whole genome shotgun (WGS) entry which is preliminary data.</text>
</comment>
<organism evidence="3 4">
    <name type="scientific">Paraburkholderia polaris</name>
    <dbReference type="NCBI Taxonomy" id="2728848"/>
    <lineage>
        <taxon>Bacteria</taxon>
        <taxon>Pseudomonadati</taxon>
        <taxon>Pseudomonadota</taxon>
        <taxon>Betaproteobacteria</taxon>
        <taxon>Burkholderiales</taxon>
        <taxon>Burkholderiaceae</taxon>
        <taxon>Paraburkholderia</taxon>
    </lineage>
</organism>
<feature type="compositionally biased region" description="Gly residues" evidence="1">
    <location>
        <begin position="68"/>
        <end position="83"/>
    </location>
</feature>
<dbReference type="RefSeq" id="WP_169488919.1">
    <property type="nucleotide sequence ID" value="NZ_JABBGJ010000036.1"/>
</dbReference>
<name>A0A848IPJ3_9BURK</name>
<dbReference type="Proteomes" id="UP000544134">
    <property type="component" value="Unassembled WGS sequence"/>
</dbReference>
<feature type="compositionally biased region" description="Polar residues" evidence="1">
    <location>
        <begin position="91"/>
        <end position="103"/>
    </location>
</feature>
<proteinExistence type="predicted"/>
<feature type="signal peptide" evidence="2">
    <location>
        <begin position="1"/>
        <end position="23"/>
    </location>
</feature>
<evidence type="ECO:0000256" key="1">
    <source>
        <dbReference type="SAM" id="MobiDB-lite"/>
    </source>
</evidence>
<feature type="compositionally biased region" description="Gly residues" evidence="1">
    <location>
        <begin position="42"/>
        <end position="56"/>
    </location>
</feature>
<feature type="region of interest" description="Disordered" evidence="1">
    <location>
        <begin position="42"/>
        <end position="117"/>
    </location>
</feature>
<dbReference type="AlphaFoldDB" id="A0A848IPJ3"/>
<keyword evidence="4" id="KW-1185">Reference proteome</keyword>
<feature type="chain" id="PRO_5032516127" evidence="2">
    <location>
        <begin position="24"/>
        <end position="117"/>
    </location>
</feature>
<evidence type="ECO:0000313" key="4">
    <source>
        <dbReference type="Proteomes" id="UP000544134"/>
    </source>
</evidence>
<keyword evidence="2" id="KW-0732">Signal</keyword>
<gene>
    <name evidence="3" type="ORF">HHL24_29800</name>
</gene>
<evidence type="ECO:0000256" key="2">
    <source>
        <dbReference type="SAM" id="SignalP"/>
    </source>
</evidence>
<sequence length="117" mass="10827">MNIVTKGILTSALVMGLASAAYAQSANLNANGMVGLQAGGTNGAGTGTGLGTGLGTGAASPSPTPGAGTMGGSPAIGGAGSTGSGPALNNMRANGTSLNTNPNPRAPNVTGKAFGQQ</sequence>